<evidence type="ECO:0000313" key="3">
    <source>
        <dbReference type="Proteomes" id="UP000191160"/>
    </source>
</evidence>
<organism evidence="2 3">
    <name type="scientific">Acinetobacter amyesii</name>
    <dbReference type="NCBI Taxonomy" id="2942470"/>
    <lineage>
        <taxon>Bacteria</taxon>
        <taxon>Pseudomonadati</taxon>
        <taxon>Pseudomonadota</taxon>
        <taxon>Gammaproteobacteria</taxon>
        <taxon>Moraxellales</taxon>
        <taxon>Moraxellaceae</taxon>
        <taxon>Acinetobacter</taxon>
    </lineage>
</organism>
<evidence type="ECO:0008006" key="4">
    <source>
        <dbReference type="Google" id="ProtNLM"/>
    </source>
</evidence>
<gene>
    <name evidence="2" type="ORF">B1202_12485</name>
</gene>
<protein>
    <recommendedName>
        <fullName evidence="4">Lipoprotein</fullName>
    </recommendedName>
</protein>
<dbReference type="Proteomes" id="UP000191160">
    <property type="component" value="Unassembled WGS sequence"/>
</dbReference>
<dbReference type="AlphaFoldDB" id="A0A1T1GTW1"/>
<comment type="caution">
    <text evidence="2">The sequence shown here is derived from an EMBL/GenBank/DDBJ whole genome shotgun (WGS) entry which is preliminary data.</text>
</comment>
<feature type="chain" id="PRO_5011984007" description="Lipoprotein" evidence="1">
    <location>
        <begin position="25"/>
        <end position="114"/>
    </location>
</feature>
<dbReference type="EMBL" id="MVKX01000008">
    <property type="protein sequence ID" value="OOV80925.1"/>
    <property type="molecule type" value="Genomic_DNA"/>
</dbReference>
<reference evidence="2 3" key="1">
    <citation type="submission" date="2017-02" db="EMBL/GenBank/DDBJ databases">
        <title>Acinetobacter sp. ANC 4945, whole genome shotgun sequencing project.</title>
        <authorList>
            <person name="Radolfova-Krizova L."/>
            <person name="Al Atrouni A."/>
            <person name="Nemec A."/>
        </authorList>
    </citation>
    <scope>NUCLEOTIDE SEQUENCE [LARGE SCALE GENOMIC DNA]</scope>
    <source>
        <strain evidence="2 3">ANC 4945</strain>
    </source>
</reference>
<keyword evidence="3" id="KW-1185">Reference proteome</keyword>
<name>A0A1T1GTW1_9GAMM</name>
<feature type="signal peptide" evidence="1">
    <location>
        <begin position="1"/>
        <end position="24"/>
    </location>
</feature>
<accession>A0A1T1GTW1</accession>
<sequence length="114" mass="12137">MKKIQFFSAMLLAVLLTACKQSPAPDYAGTWQNTAVDPQLENALIISKNGENYFITNTLKDKQSGKSEKKNPVPASVAESGLLAVNSGTGAVEFAIDEKTGNLVGSGSIYKKVK</sequence>
<evidence type="ECO:0000256" key="1">
    <source>
        <dbReference type="SAM" id="SignalP"/>
    </source>
</evidence>
<evidence type="ECO:0000313" key="2">
    <source>
        <dbReference type="EMBL" id="OOV80925.1"/>
    </source>
</evidence>
<dbReference type="PROSITE" id="PS51257">
    <property type="entry name" value="PROKAR_LIPOPROTEIN"/>
    <property type="match status" value="1"/>
</dbReference>
<keyword evidence="1" id="KW-0732">Signal</keyword>
<proteinExistence type="predicted"/>